<dbReference type="PROSITE" id="PS51170">
    <property type="entry name" value="CW"/>
    <property type="match status" value="1"/>
</dbReference>
<dbReference type="Pfam" id="PF01473">
    <property type="entry name" value="Choline_bind_1"/>
    <property type="match status" value="2"/>
</dbReference>
<dbReference type="InterPro" id="IPR003343">
    <property type="entry name" value="Big_2"/>
</dbReference>
<dbReference type="GO" id="GO:0016787">
    <property type="term" value="F:hydrolase activity"/>
    <property type="evidence" value="ECO:0007669"/>
    <property type="project" value="InterPro"/>
</dbReference>
<dbReference type="SUPFAM" id="SSF69360">
    <property type="entry name" value="Cell wall binding repeat"/>
    <property type="match status" value="1"/>
</dbReference>
<evidence type="ECO:0000256" key="3">
    <source>
        <dbReference type="SAM" id="MobiDB-lite"/>
    </source>
</evidence>
<dbReference type="eggNOG" id="COG5263">
    <property type="taxonomic scope" value="Bacteria"/>
</dbReference>
<dbReference type="Gene3D" id="2.60.40.1080">
    <property type="match status" value="2"/>
</dbReference>
<dbReference type="SUPFAM" id="SSF49373">
    <property type="entry name" value="Invasin/intimin cell-adhesion fragments"/>
    <property type="match status" value="2"/>
</dbReference>
<evidence type="ECO:0000259" key="4">
    <source>
        <dbReference type="SMART" id="SM00635"/>
    </source>
</evidence>
<protein>
    <submittedName>
        <fullName evidence="5">Calcineurin-like phosphoesterase</fullName>
    </submittedName>
</protein>
<dbReference type="InterPro" id="IPR008964">
    <property type="entry name" value="Invasin/intimin_cell_adhesion"/>
</dbReference>
<dbReference type="eggNOG" id="COG5492">
    <property type="taxonomic scope" value="Bacteria"/>
</dbReference>
<dbReference type="InterPro" id="IPR029052">
    <property type="entry name" value="Metallo-depent_PP-like"/>
</dbReference>
<dbReference type="Gene3D" id="1.20.50.40">
    <property type="match status" value="3"/>
</dbReference>
<dbReference type="HOGENOM" id="CLU_239934_0_0_11"/>
<feature type="repeat" description="Cell wall-binding" evidence="2">
    <location>
        <begin position="1669"/>
        <end position="1688"/>
    </location>
</feature>
<evidence type="ECO:0000313" key="5">
    <source>
        <dbReference type="EMBL" id="ACV22880.1"/>
    </source>
</evidence>
<dbReference type="STRING" id="471855.Shel_18640"/>
<dbReference type="Proteomes" id="UP000002026">
    <property type="component" value="Chromosome"/>
</dbReference>
<evidence type="ECO:0000313" key="6">
    <source>
        <dbReference type="Proteomes" id="UP000002026"/>
    </source>
</evidence>
<feature type="compositionally biased region" description="Low complexity" evidence="3">
    <location>
        <begin position="874"/>
        <end position="891"/>
    </location>
</feature>
<dbReference type="SUPFAM" id="SSF56300">
    <property type="entry name" value="Metallo-dependent phosphatases"/>
    <property type="match status" value="1"/>
</dbReference>
<dbReference type="Gene3D" id="3.60.21.10">
    <property type="match status" value="1"/>
</dbReference>
<dbReference type="EMBL" id="CP001684">
    <property type="protein sequence ID" value="ACV22880.1"/>
    <property type="molecule type" value="Genomic_DNA"/>
</dbReference>
<dbReference type="Gene3D" id="2.10.270.10">
    <property type="entry name" value="Cholin Binding"/>
    <property type="match status" value="2"/>
</dbReference>
<name>C7N7J5_SLAHD</name>
<feature type="domain" description="BIG2" evidence="4">
    <location>
        <begin position="329"/>
        <end position="406"/>
    </location>
</feature>
<reference evidence="5 6" key="1">
    <citation type="journal article" date="2009" name="Stand. Genomic Sci.">
        <title>Complete genome sequence of Slackia heliotrinireducens type strain (RHS 1).</title>
        <authorList>
            <person name="Pukall R."/>
            <person name="Lapidus A."/>
            <person name="Nolan M."/>
            <person name="Copeland A."/>
            <person name="Glavina Del Rio T."/>
            <person name="Lucas S."/>
            <person name="Chen F."/>
            <person name="Tice H."/>
            <person name="Cheng J.F."/>
            <person name="Chertkov O."/>
            <person name="Bruce D."/>
            <person name="Goodwin L."/>
            <person name="Kuske C."/>
            <person name="Brettin T."/>
            <person name="Detter J.C."/>
            <person name="Han C."/>
            <person name="Pitluck S."/>
            <person name="Pati A."/>
            <person name="Mavrommatis K."/>
            <person name="Ivanova N."/>
            <person name="Ovchinnikova G."/>
            <person name="Chen A."/>
            <person name="Palaniappan K."/>
            <person name="Schneider S."/>
            <person name="Rohde M."/>
            <person name="Chain P."/>
            <person name="D'haeseleer P."/>
            <person name="Goker M."/>
            <person name="Bristow J."/>
            <person name="Eisen J.A."/>
            <person name="Markowitz V."/>
            <person name="Kyrpides N.C."/>
            <person name="Klenk H.P."/>
            <person name="Hugenholtz P."/>
        </authorList>
    </citation>
    <scope>NUCLEOTIDE SEQUENCE [LARGE SCALE GENOMIC DNA]</scope>
    <source>
        <strain evidence="6">ATCC 29202 / DSM 20476 / NCTC 11029 / RHS 1</strain>
    </source>
</reference>
<dbReference type="KEGG" id="shi:Shel_18640"/>
<keyword evidence="1" id="KW-0677">Repeat</keyword>
<evidence type="ECO:0000256" key="2">
    <source>
        <dbReference type="PROSITE-ProRule" id="PRU00591"/>
    </source>
</evidence>
<evidence type="ECO:0000256" key="1">
    <source>
        <dbReference type="ARBA" id="ARBA00022737"/>
    </source>
</evidence>
<dbReference type="eggNOG" id="COG1409">
    <property type="taxonomic scope" value="Bacteria"/>
</dbReference>
<dbReference type="Pfam" id="PF00149">
    <property type="entry name" value="Metallophos"/>
    <property type="match status" value="1"/>
</dbReference>
<dbReference type="Pfam" id="PF02368">
    <property type="entry name" value="Big_2"/>
    <property type="match status" value="2"/>
</dbReference>
<keyword evidence="6" id="KW-1185">Reference proteome</keyword>
<feature type="domain" description="BIG2" evidence="4">
    <location>
        <begin position="584"/>
        <end position="661"/>
    </location>
</feature>
<sequence length="1732" mass="185276">MFAIALAFMIGGASLLVPNAMSKAYADESGTSVLAFTSDIHNSSDDTAKNRLNTWLTNVGDKAGISKSDIELFGFCGDMGSASANESQFWTYTQSVMTAVDQNGITGVYTTGNHEFYNGKYNTTTNSVKNNFIKDGEAMVGSNYRIYCLGTDNWNNNSDNYTAAQISALQNYLAGIDNDKVVIILTHFPLHHWGSSGYWGGRTTANADGVIDVLNAATASGKKIVLLWGHNHSQSDTNYDEVFEPGSVIQWGSSSSDTKEFNFYYAAAGCMSGKEYGSGSESVKGKALLLTINHKNQLSFAYYDEFANNVTENGTDGQGTAFTEQDPVAVTGVSINQTSASVEVGKTTKLTATVEPADATNKAVSWASSDTSIATVSSDGRVRGVAQGTATITVTAGDTDTSAIFTDGIEVTVTPRSSVEQYFVITIDNYALTSNPSSEMTSNSSGYEYHGLEAITYNANDAAPWSTLWTLEEVDGVENGYYIKSYNGDYLSATYVRGSGSGYTGTLTVGDTQDVWVVDGGLEAWQGNGSYLKSTNASDNPRPADIYLTTRASNNSVDFFTVGSSSNYKTSKLVEPDATVEPVAVTGVEVEPATLEIEAGKSIALTANVLPAEADDKTVTWTSSDESVATVSNSGRVKGVSVGPATITATTNDGGYTGTCEVTVTPSSAPGIGYIITIGDYALSAEPSSDVLVNSTNYRYEGLTGVLYDGNTEPTSEILWLIEPTEGGYYIKSQDGQYLNAVSGSTLHSANADKYITHEEGSASASLNLFTVRSTGESSTMIDPGNQAEVRYIETDALSTGKDYIVGVTKDGASVYAIENVGGSSSADTGTVTFGEGEYVAASGDEPAYIVTNNTSAVWNYNSSRYLTNNSRYLSRSSSSPYVPRSSSRGSAVTYDNSNQRLSMSYSNSTYYLTNSNGTFGLNTSGSSAAQVRIFERSTVFNFKYIVQFTTAGVNYQSGKYAAGEIPVYSGATPTRADSEQYSYTFIGWSSDGGQIVYGPNDALPAVTGPVTYVAQFEAVPLQNNFLITFVDYDGAELQSSEFPRGEMPEYAGTTPTRAADADYIYTFSGWTPAPAEVIGEATYTATYDQTPRTYGEPTWTWASDDENGYTAATATFATKDGEAEFTKDVTDSELETTTTSATCTDDGSTVYTATVEFGDQSYTATQEVVIPATGHTPVTDEAVPATCTEDGLTEGSHCSVCGEVLVAQEPVPATGHDYQATVTEPTCTEGGYTTHTCSRCGDSYTDSETEALGHDLVHHDAKAATCTEPGWEAYDECSRCDYTTYTEIPATGHTPVTDEAVPATCTEDGLTEGSHCSVCGEVLVAQEPVPATGHDWGEPTWEWTGSDEAGYTEATATFTCANDPTHTITATDSEIDVVVVDATPETNGSKTFTASVTGPDDETYEGTKVVTIPATGYTWKAPVYEWAETEDGLSCSALMECNEDPDKNIAETVDATYAVTEPATCVAAGTGTYTATFSNTAFEEQTQEVVIPATGHTPVTDEAVPATCTEDGLTEGSHCSVCGEVLVAQEPVPALGHDWDEGKVTVEPTATSEGEMTYTCKRCGETKTEPIDKLAPTKNGWVKENGSWKYYSAGNAVNGWQKLPNGKWYHFTNNVMDHGWFKETNGKYAGKWFYLGTPGDSNTGCMITGWLKVNGYWYYLKPGTGQMTTGWQKVDGYWYYLNPTTGKMLTGWQKVDGFWYYLKDGSGRMVTGDYQINGKWYTFASSGRLIS</sequence>
<proteinExistence type="predicted"/>
<dbReference type="Pfam" id="PF19127">
    <property type="entry name" value="Choline_bind_3"/>
    <property type="match status" value="1"/>
</dbReference>
<dbReference type="SMART" id="SM00635">
    <property type="entry name" value="BID_2"/>
    <property type="match status" value="2"/>
</dbReference>
<dbReference type="InterPro" id="IPR018337">
    <property type="entry name" value="Cell_wall/Cho-bd_repeat"/>
</dbReference>
<gene>
    <name evidence="5" type="ordered locus">Shel_18640</name>
</gene>
<dbReference type="InterPro" id="IPR004843">
    <property type="entry name" value="Calcineurin-like_PHP"/>
</dbReference>
<organism evidence="5 6">
    <name type="scientific">Slackia heliotrinireducens (strain ATCC 29202 / DSM 20476 / NCTC 11029 / RHS 1)</name>
    <name type="common">Peptococcus heliotrinreducens</name>
    <dbReference type="NCBI Taxonomy" id="471855"/>
    <lineage>
        <taxon>Bacteria</taxon>
        <taxon>Bacillati</taxon>
        <taxon>Actinomycetota</taxon>
        <taxon>Coriobacteriia</taxon>
        <taxon>Eggerthellales</taxon>
        <taxon>Eggerthellaceae</taxon>
        <taxon>Slackia</taxon>
    </lineage>
</organism>
<accession>C7N7J5</accession>
<feature type="region of interest" description="Disordered" evidence="3">
    <location>
        <begin position="874"/>
        <end position="894"/>
    </location>
</feature>